<dbReference type="Gene3D" id="1.10.357.140">
    <property type="entry name" value="UbiA prenyltransferase"/>
    <property type="match status" value="1"/>
</dbReference>
<dbReference type="EMBL" id="JAFLRJ010000123">
    <property type="protein sequence ID" value="MBO0512862.1"/>
    <property type="molecule type" value="Genomic_DNA"/>
</dbReference>
<keyword evidence="2" id="KW-0812">Transmembrane</keyword>
<dbReference type="AlphaFoldDB" id="A0A939F8E7"/>
<sequence>MTLSAWPELLRISALFTVPGDALAGAAAEGARFSRSTAYAIGASLCLYEAGMALNDWADREEDARDRPHRPIPSGRIGAGAALGASVALTGAGLALASRAGGRALGVSVALAATVWSYDLYWKHTPAGPAAMAAARSLDLLLGAASTGPVTRRALVPAALLGAHTYAVTTVSRHETQGGSVRAPLAALAATALISAWGLRPHTPGPQSPDGLDFAHVGSYAQVQNGRDQQNQARPAIEDMRPKVAYGGSGGSPRHAAEPQSVTAGRGGVSPRTPRM</sequence>
<organism evidence="6 7">
    <name type="scientific">Streptomyces beijiangensis</name>
    <dbReference type="NCBI Taxonomy" id="163361"/>
    <lineage>
        <taxon>Bacteria</taxon>
        <taxon>Bacillati</taxon>
        <taxon>Actinomycetota</taxon>
        <taxon>Actinomycetes</taxon>
        <taxon>Kitasatosporales</taxon>
        <taxon>Streptomycetaceae</taxon>
        <taxon>Streptomyces</taxon>
    </lineage>
</organism>
<protein>
    <submittedName>
        <fullName evidence="6">UbiA family prenyltransferase</fullName>
    </submittedName>
</protein>
<reference evidence="6" key="1">
    <citation type="submission" date="2021-03" db="EMBL/GenBank/DDBJ databases">
        <title>Streptomyces poriferae sp. nov., a novel marine sponge-derived Actinobacteria species with anti-MRSA activity.</title>
        <authorList>
            <person name="Sandoval-Powers M."/>
            <person name="Kralova S."/>
            <person name="Nguyen G.-S."/>
            <person name="Fawwal D."/>
            <person name="Degnes K."/>
            <person name="Klinkenberg G."/>
            <person name="Sletta H."/>
            <person name="Wentzel A."/>
            <person name="Liles M.R."/>
        </authorList>
    </citation>
    <scope>NUCLEOTIDE SEQUENCE</scope>
    <source>
        <strain evidence="6">DSM 41794</strain>
    </source>
</reference>
<dbReference type="InterPro" id="IPR050475">
    <property type="entry name" value="Prenyltransferase_related"/>
</dbReference>
<evidence type="ECO:0000256" key="3">
    <source>
        <dbReference type="ARBA" id="ARBA00022989"/>
    </source>
</evidence>
<keyword evidence="3" id="KW-1133">Transmembrane helix</keyword>
<evidence type="ECO:0000256" key="2">
    <source>
        <dbReference type="ARBA" id="ARBA00022692"/>
    </source>
</evidence>
<dbReference type="Proteomes" id="UP000664167">
    <property type="component" value="Unassembled WGS sequence"/>
</dbReference>
<comment type="subcellular location">
    <subcellularLocation>
        <location evidence="1">Membrane</location>
        <topology evidence="1">Multi-pass membrane protein</topology>
    </subcellularLocation>
</comment>
<feature type="region of interest" description="Disordered" evidence="5">
    <location>
        <begin position="224"/>
        <end position="276"/>
    </location>
</feature>
<gene>
    <name evidence="6" type="ORF">J0695_13745</name>
</gene>
<name>A0A939F8E7_9ACTN</name>
<dbReference type="PANTHER" id="PTHR42723:SF1">
    <property type="entry name" value="CHLOROPHYLL SYNTHASE, CHLOROPLASTIC"/>
    <property type="match status" value="1"/>
</dbReference>
<dbReference type="InterPro" id="IPR044878">
    <property type="entry name" value="UbiA_sf"/>
</dbReference>
<evidence type="ECO:0000256" key="5">
    <source>
        <dbReference type="SAM" id="MobiDB-lite"/>
    </source>
</evidence>
<evidence type="ECO:0000313" key="7">
    <source>
        <dbReference type="Proteomes" id="UP000664167"/>
    </source>
</evidence>
<feature type="compositionally biased region" description="Polar residues" evidence="5">
    <location>
        <begin position="224"/>
        <end position="233"/>
    </location>
</feature>
<comment type="caution">
    <text evidence="6">The sequence shown here is derived from an EMBL/GenBank/DDBJ whole genome shotgun (WGS) entry which is preliminary data.</text>
</comment>
<keyword evidence="4" id="KW-0472">Membrane</keyword>
<evidence type="ECO:0000256" key="4">
    <source>
        <dbReference type="ARBA" id="ARBA00023136"/>
    </source>
</evidence>
<dbReference type="GO" id="GO:0016020">
    <property type="term" value="C:membrane"/>
    <property type="evidence" value="ECO:0007669"/>
    <property type="project" value="UniProtKB-SubCell"/>
</dbReference>
<accession>A0A939F8E7</accession>
<dbReference type="NCBIfam" id="NF045897">
    <property type="entry name" value="SCO3242_trans"/>
    <property type="match status" value="1"/>
</dbReference>
<dbReference type="Pfam" id="PF01040">
    <property type="entry name" value="UbiA"/>
    <property type="match status" value="1"/>
</dbReference>
<dbReference type="GO" id="GO:0016765">
    <property type="term" value="F:transferase activity, transferring alkyl or aryl (other than methyl) groups"/>
    <property type="evidence" value="ECO:0007669"/>
    <property type="project" value="InterPro"/>
</dbReference>
<dbReference type="RefSeq" id="WP_206962294.1">
    <property type="nucleotide sequence ID" value="NZ_JAFLRJ010000123.1"/>
</dbReference>
<evidence type="ECO:0000313" key="6">
    <source>
        <dbReference type="EMBL" id="MBO0512862.1"/>
    </source>
</evidence>
<keyword evidence="7" id="KW-1185">Reference proteome</keyword>
<proteinExistence type="predicted"/>
<dbReference type="PANTHER" id="PTHR42723">
    <property type="entry name" value="CHLOROPHYLL SYNTHASE"/>
    <property type="match status" value="1"/>
</dbReference>
<feature type="non-terminal residue" evidence="6">
    <location>
        <position position="276"/>
    </location>
</feature>
<dbReference type="InterPro" id="IPR000537">
    <property type="entry name" value="UbiA_prenyltransferase"/>
</dbReference>
<evidence type="ECO:0000256" key="1">
    <source>
        <dbReference type="ARBA" id="ARBA00004141"/>
    </source>
</evidence>